<dbReference type="Proteomes" id="UP000275408">
    <property type="component" value="Unassembled WGS sequence"/>
</dbReference>
<sequence length="145" mass="16378">MVTCPKCIIQCGVPGCLDVIRLSEMVATVYTEIESKSAVVLTWLVQAFDRKRRLVLTRGKLWLQYYRGVKIIRISFALNLSFISSGFFIEKKGDDAKKVIISRGHIKLKEQRGHGFALPSEFAGGKEFRVNCRVVELATILKNKS</sequence>
<feature type="non-terminal residue" evidence="1">
    <location>
        <position position="145"/>
    </location>
</feature>
<organism evidence="1 2">
    <name type="scientific">Pocillopora damicornis</name>
    <name type="common">Cauliflower coral</name>
    <name type="synonym">Millepora damicornis</name>
    <dbReference type="NCBI Taxonomy" id="46731"/>
    <lineage>
        <taxon>Eukaryota</taxon>
        <taxon>Metazoa</taxon>
        <taxon>Cnidaria</taxon>
        <taxon>Anthozoa</taxon>
        <taxon>Hexacorallia</taxon>
        <taxon>Scleractinia</taxon>
        <taxon>Astrocoeniina</taxon>
        <taxon>Pocilloporidae</taxon>
        <taxon>Pocillopora</taxon>
    </lineage>
</organism>
<dbReference type="EMBL" id="RCHS01001598">
    <property type="protein sequence ID" value="RMX52613.1"/>
    <property type="molecule type" value="Genomic_DNA"/>
</dbReference>
<proteinExistence type="predicted"/>
<name>A0A3M6UG29_POCDA</name>
<gene>
    <name evidence="1" type="ORF">pdam_00016858</name>
</gene>
<accession>A0A3M6UG29</accession>
<evidence type="ECO:0000313" key="2">
    <source>
        <dbReference type="Proteomes" id="UP000275408"/>
    </source>
</evidence>
<comment type="caution">
    <text evidence="1">The sequence shown here is derived from an EMBL/GenBank/DDBJ whole genome shotgun (WGS) entry which is preliminary data.</text>
</comment>
<reference evidence="1 2" key="1">
    <citation type="journal article" date="2018" name="Sci. Rep.">
        <title>Comparative analysis of the Pocillopora damicornis genome highlights role of immune system in coral evolution.</title>
        <authorList>
            <person name="Cunning R."/>
            <person name="Bay R.A."/>
            <person name="Gillette P."/>
            <person name="Baker A.C."/>
            <person name="Traylor-Knowles N."/>
        </authorList>
    </citation>
    <scope>NUCLEOTIDE SEQUENCE [LARGE SCALE GENOMIC DNA]</scope>
    <source>
        <strain evidence="1">RSMAS</strain>
        <tissue evidence="1">Whole animal</tissue>
    </source>
</reference>
<keyword evidence="2" id="KW-1185">Reference proteome</keyword>
<protein>
    <submittedName>
        <fullName evidence="1">Uncharacterized protein</fullName>
    </submittedName>
</protein>
<dbReference type="AlphaFoldDB" id="A0A3M6UG29"/>
<evidence type="ECO:0000313" key="1">
    <source>
        <dbReference type="EMBL" id="RMX52613.1"/>
    </source>
</evidence>